<dbReference type="Gene3D" id="1.10.287.130">
    <property type="match status" value="1"/>
</dbReference>
<evidence type="ECO:0000313" key="17">
    <source>
        <dbReference type="EMBL" id="GAC15289.1"/>
    </source>
</evidence>
<dbReference type="PANTHER" id="PTHR45528">
    <property type="entry name" value="SENSOR HISTIDINE KINASE CPXA"/>
    <property type="match status" value="1"/>
</dbReference>
<dbReference type="Pfam" id="PF02518">
    <property type="entry name" value="HATPase_c"/>
    <property type="match status" value="1"/>
</dbReference>
<keyword evidence="9 17" id="KW-0418">Kinase</keyword>
<reference evidence="17 18" key="1">
    <citation type="journal article" date="2017" name="Antonie Van Leeuwenhoek">
        <title>Rhizobium rhizosphaerae sp. nov., a novel species isolated from rice rhizosphere.</title>
        <authorList>
            <person name="Zhao J.J."/>
            <person name="Zhang J."/>
            <person name="Zhang R.J."/>
            <person name="Zhang C.W."/>
            <person name="Yin H.Q."/>
            <person name="Zhang X.X."/>
        </authorList>
    </citation>
    <scope>NUCLEOTIDE SEQUENCE [LARGE SCALE GENOMIC DNA]</scope>
    <source>
        <strain evidence="17 18">E3</strain>
    </source>
</reference>
<evidence type="ECO:0000256" key="2">
    <source>
        <dbReference type="ARBA" id="ARBA00004651"/>
    </source>
</evidence>
<dbReference type="STRING" id="1127673.GLIP_2664"/>
<keyword evidence="6 17" id="KW-0808">Transferase</keyword>
<dbReference type="InterPro" id="IPR036097">
    <property type="entry name" value="HisK_dim/P_sf"/>
</dbReference>
<evidence type="ECO:0000256" key="12">
    <source>
        <dbReference type="ARBA" id="ARBA00023012"/>
    </source>
</evidence>
<evidence type="ECO:0000256" key="11">
    <source>
        <dbReference type="ARBA" id="ARBA00022989"/>
    </source>
</evidence>
<dbReference type="Proteomes" id="UP000006334">
    <property type="component" value="Unassembled WGS sequence"/>
</dbReference>
<keyword evidence="10" id="KW-0067">ATP-binding</keyword>
<gene>
    <name evidence="17" type="primary">yfhK</name>
    <name evidence="17" type="ORF">GLIP_2664</name>
</gene>
<comment type="caution">
    <text evidence="17">The sequence shown here is derived from an EMBL/GenBank/DDBJ whole genome shotgun (WGS) entry which is preliminary data.</text>
</comment>
<feature type="coiled-coil region" evidence="14">
    <location>
        <begin position="127"/>
        <end position="161"/>
    </location>
</feature>
<dbReference type="SUPFAM" id="SSF47384">
    <property type="entry name" value="Homodimeric domain of signal transducing histidine kinase"/>
    <property type="match status" value="1"/>
</dbReference>
<comment type="subcellular location">
    <subcellularLocation>
        <location evidence="2">Cell membrane</location>
        <topology evidence="2">Multi-pass membrane protein</topology>
    </subcellularLocation>
</comment>
<dbReference type="InterPro" id="IPR003661">
    <property type="entry name" value="HisK_dim/P_dom"/>
</dbReference>
<comment type="catalytic activity">
    <reaction evidence="1">
        <text>ATP + protein L-histidine = ADP + protein N-phospho-L-histidine.</text>
        <dbReference type="EC" id="2.7.13.3"/>
    </reaction>
</comment>
<name>K6X3V8_9ALTE</name>
<feature type="domain" description="Histidine kinase" evidence="16">
    <location>
        <begin position="251"/>
        <end position="467"/>
    </location>
</feature>
<evidence type="ECO:0000256" key="13">
    <source>
        <dbReference type="ARBA" id="ARBA00023136"/>
    </source>
</evidence>
<dbReference type="EMBL" id="BAEN01000049">
    <property type="protein sequence ID" value="GAC15289.1"/>
    <property type="molecule type" value="Genomic_DNA"/>
</dbReference>
<dbReference type="eggNOG" id="COG2205">
    <property type="taxonomic scope" value="Bacteria"/>
</dbReference>
<organism evidence="17 18">
    <name type="scientific">Aliiglaciecola lipolytica E3</name>
    <dbReference type="NCBI Taxonomy" id="1127673"/>
    <lineage>
        <taxon>Bacteria</taxon>
        <taxon>Pseudomonadati</taxon>
        <taxon>Pseudomonadota</taxon>
        <taxon>Gammaproteobacteria</taxon>
        <taxon>Alteromonadales</taxon>
        <taxon>Alteromonadaceae</taxon>
        <taxon>Aliiglaciecola</taxon>
    </lineage>
</organism>
<evidence type="ECO:0000256" key="14">
    <source>
        <dbReference type="SAM" id="Coils"/>
    </source>
</evidence>
<keyword evidence="11 15" id="KW-1133">Transmembrane helix</keyword>
<accession>K6X3V8</accession>
<evidence type="ECO:0000256" key="3">
    <source>
        <dbReference type="ARBA" id="ARBA00012438"/>
    </source>
</evidence>
<dbReference type="SUPFAM" id="SSF55874">
    <property type="entry name" value="ATPase domain of HSP90 chaperone/DNA topoisomerase II/histidine kinase"/>
    <property type="match status" value="1"/>
</dbReference>
<evidence type="ECO:0000313" key="18">
    <source>
        <dbReference type="Proteomes" id="UP000006334"/>
    </source>
</evidence>
<dbReference type="SMART" id="SM00387">
    <property type="entry name" value="HATPase_c"/>
    <property type="match status" value="1"/>
</dbReference>
<dbReference type="InterPro" id="IPR003594">
    <property type="entry name" value="HATPase_dom"/>
</dbReference>
<keyword evidence="7 15" id="KW-0812">Transmembrane</keyword>
<proteinExistence type="predicted"/>
<evidence type="ECO:0000256" key="10">
    <source>
        <dbReference type="ARBA" id="ARBA00022840"/>
    </source>
</evidence>
<dbReference type="InterPro" id="IPR050398">
    <property type="entry name" value="HssS/ArlS-like"/>
</dbReference>
<keyword evidence="8" id="KW-0547">Nucleotide-binding</keyword>
<evidence type="ECO:0000256" key="8">
    <source>
        <dbReference type="ARBA" id="ARBA00022741"/>
    </source>
</evidence>
<keyword evidence="12" id="KW-0902">Two-component regulatory system</keyword>
<dbReference type="GO" id="GO:0000155">
    <property type="term" value="F:phosphorelay sensor kinase activity"/>
    <property type="evidence" value="ECO:0007669"/>
    <property type="project" value="InterPro"/>
</dbReference>
<dbReference type="SMART" id="SM00388">
    <property type="entry name" value="HisKA"/>
    <property type="match status" value="1"/>
</dbReference>
<evidence type="ECO:0000256" key="1">
    <source>
        <dbReference type="ARBA" id="ARBA00000085"/>
    </source>
</evidence>
<sequence length="470" mass="53254">MKMQIGSLRQLTLISFLIALIPLAVLLWHSQSTLTKMAQIAASEAQFSVTMARQIGDMENIAIDVERLIRQYHVLKKPELKQLTDNYIDRLEEKLVNVCAELPSEYVCSTLQKRIAWFENNGQIEDKLLLDAQLAEFRRSIEDLQKQVDSLLDERIKQQQDYVNSVQQTQAWSTALLVTFSLLLIIFASQIILSPVSKIERIISDIAKQSESLPKISTSGPKELIEVEHKLHWLAERLNQLEHLRHALLRHASHELKTPLASIKEGCSLLSEQVVGALNEQQKEVISLLTSSTERLNLLIEQLLDYNLLLQQAKPVYEKTDTSSLLKAALIDNALAIQQNKNEVNVDNQVINITVDPNLYRRIIDNLLSNALAHGTMGRPIDIKLYKQRDMLILDVANRGRKIPAEIRKSLFEPFKRGEHRRNDRVIGSGLGLSIVADCARMMHGTVEIVDVDYADVCMRVSLPQTEVAA</sequence>
<dbReference type="PANTHER" id="PTHR45528:SF1">
    <property type="entry name" value="SENSOR HISTIDINE KINASE CPXA"/>
    <property type="match status" value="1"/>
</dbReference>
<dbReference type="GO" id="GO:0005886">
    <property type="term" value="C:plasma membrane"/>
    <property type="evidence" value="ECO:0007669"/>
    <property type="project" value="UniProtKB-SubCell"/>
</dbReference>
<feature type="transmembrane region" description="Helical" evidence="15">
    <location>
        <begin position="171"/>
        <end position="193"/>
    </location>
</feature>
<dbReference type="PROSITE" id="PS50109">
    <property type="entry name" value="HIS_KIN"/>
    <property type="match status" value="1"/>
</dbReference>
<keyword evidence="14" id="KW-0175">Coiled coil</keyword>
<dbReference type="InterPro" id="IPR005467">
    <property type="entry name" value="His_kinase_dom"/>
</dbReference>
<dbReference type="AlphaFoldDB" id="K6X3V8"/>
<evidence type="ECO:0000256" key="4">
    <source>
        <dbReference type="ARBA" id="ARBA00022475"/>
    </source>
</evidence>
<dbReference type="GO" id="GO:0005524">
    <property type="term" value="F:ATP binding"/>
    <property type="evidence" value="ECO:0007669"/>
    <property type="project" value="UniProtKB-KW"/>
</dbReference>
<dbReference type="Pfam" id="PF00512">
    <property type="entry name" value="HisKA"/>
    <property type="match status" value="1"/>
</dbReference>
<keyword evidence="13 15" id="KW-0472">Membrane</keyword>
<dbReference type="CDD" id="cd00082">
    <property type="entry name" value="HisKA"/>
    <property type="match status" value="1"/>
</dbReference>
<dbReference type="PRINTS" id="PR00344">
    <property type="entry name" value="BCTRLSENSOR"/>
</dbReference>
<evidence type="ECO:0000256" key="5">
    <source>
        <dbReference type="ARBA" id="ARBA00022553"/>
    </source>
</evidence>
<protein>
    <recommendedName>
        <fullName evidence="3">histidine kinase</fullName>
        <ecNumber evidence="3">2.7.13.3</ecNumber>
    </recommendedName>
</protein>
<evidence type="ECO:0000256" key="9">
    <source>
        <dbReference type="ARBA" id="ARBA00022777"/>
    </source>
</evidence>
<evidence type="ECO:0000256" key="6">
    <source>
        <dbReference type="ARBA" id="ARBA00022679"/>
    </source>
</evidence>
<keyword evidence="5" id="KW-0597">Phosphoprotein</keyword>
<dbReference type="InterPro" id="IPR004358">
    <property type="entry name" value="Sig_transdc_His_kin-like_C"/>
</dbReference>
<keyword evidence="18" id="KW-1185">Reference proteome</keyword>
<evidence type="ECO:0000256" key="7">
    <source>
        <dbReference type="ARBA" id="ARBA00022692"/>
    </source>
</evidence>
<evidence type="ECO:0000259" key="16">
    <source>
        <dbReference type="PROSITE" id="PS50109"/>
    </source>
</evidence>
<dbReference type="InterPro" id="IPR036890">
    <property type="entry name" value="HATPase_C_sf"/>
</dbReference>
<dbReference type="Gene3D" id="3.30.565.10">
    <property type="entry name" value="Histidine kinase-like ATPase, C-terminal domain"/>
    <property type="match status" value="1"/>
</dbReference>
<keyword evidence="4" id="KW-1003">Cell membrane</keyword>
<evidence type="ECO:0000256" key="15">
    <source>
        <dbReference type="SAM" id="Phobius"/>
    </source>
</evidence>
<dbReference type="EC" id="2.7.13.3" evidence="3"/>